<reference evidence="3" key="1">
    <citation type="journal article" date="2019" name="Int. J. Syst. Evol. Microbiol.">
        <title>The Global Catalogue of Microorganisms (GCM) 10K type strain sequencing project: providing services to taxonomists for standard genome sequencing and annotation.</title>
        <authorList>
            <consortium name="The Broad Institute Genomics Platform"/>
            <consortium name="The Broad Institute Genome Sequencing Center for Infectious Disease"/>
            <person name="Wu L."/>
            <person name="Ma J."/>
        </authorList>
    </citation>
    <scope>NUCLEOTIDE SEQUENCE [LARGE SCALE GENOMIC DNA]</scope>
    <source>
        <strain evidence="3">CGMCC-1.15741</strain>
    </source>
</reference>
<accession>A0ABW1SC42</accession>
<comment type="caution">
    <text evidence="2">The sequence shown here is derived from an EMBL/GenBank/DDBJ whole genome shotgun (WGS) entry which is preliminary data.</text>
</comment>
<dbReference type="RefSeq" id="WP_377379560.1">
    <property type="nucleotide sequence ID" value="NZ_JBHSSW010000017.1"/>
</dbReference>
<evidence type="ECO:0000313" key="3">
    <source>
        <dbReference type="Proteomes" id="UP001596303"/>
    </source>
</evidence>
<protein>
    <submittedName>
        <fullName evidence="2">Flp family type IVb pilin</fullName>
    </submittedName>
</protein>
<dbReference type="Proteomes" id="UP001596303">
    <property type="component" value="Unassembled WGS sequence"/>
</dbReference>
<name>A0ABW1SC42_9PROT</name>
<keyword evidence="1" id="KW-0472">Membrane</keyword>
<organism evidence="2 3">
    <name type="scientific">Ponticaulis profundi</name>
    <dbReference type="NCBI Taxonomy" id="2665222"/>
    <lineage>
        <taxon>Bacteria</taxon>
        <taxon>Pseudomonadati</taxon>
        <taxon>Pseudomonadota</taxon>
        <taxon>Alphaproteobacteria</taxon>
        <taxon>Hyphomonadales</taxon>
        <taxon>Hyphomonadaceae</taxon>
        <taxon>Ponticaulis</taxon>
    </lineage>
</organism>
<sequence length="64" mass="6650">MSFLQNFWLNTRGGQVVEYALIGGLIVILLLSALNAIGSSTKAMYDNLDSKWDAASGGGDGGDG</sequence>
<keyword evidence="1" id="KW-0812">Transmembrane</keyword>
<keyword evidence="1" id="KW-1133">Transmembrane helix</keyword>
<dbReference type="EMBL" id="JBHSSW010000017">
    <property type="protein sequence ID" value="MFC6198923.1"/>
    <property type="molecule type" value="Genomic_DNA"/>
</dbReference>
<evidence type="ECO:0000256" key="1">
    <source>
        <dbReference type="SAM" id="Phobius"/>
    </source>
</evidence>
<proteinExistence type="predicted"/>
<gene>
    <name evidence="2" type="ORF">ACFQDM_12590</name>
</gene>
<feature type="transmembrane region" description="Helical" evidence="1">
    <location>
        <begin position="20"/>
        <end position="38"/>
    </location>
</feature>
<keyword evidence="3" id="KW-1185">Reference proteome</keyword>
<evidence type="ECO:0000313" key="2">
    <source>
        <dbReference type="EMBL" id="MFC6198923.1"/>
    </source>
</evidence>